<feature type="transmembrane region" description="Helical" evidence="11">
    <location>
        <begin position="266"/>
        <end position="287"/>
    </location>
</feature>
<dbReference type="PROSITE" id="PS50928">
    <property type="entry name" value="ABC_TM1"/>
    <property type="match status" value="1"/>
</dbReference>
<dbReference type="SUPFAM" id="SSF161098">
    <property type="entry name" value="MetI-like"/>
    <property type="match status" value="1"/>
</dbReference>
<dbReference type="InterPro" id="IPR017871">
    <property type="entry name" value="ABC_transporter-like_CS"/>
</dbReference>
<dbReference type="Pfam" id="PF12911">
    <property type="entry name" value="OppC_N"/>
    <property type="match status" value="1"/>
</dbReference>
<dbReference type="OrthoDB" id="9809030at2"/>
<feature type="transmembrane region" description="Helical" evidence="11">
    <location>
        <begin position="209"/>
        <end position="235"/>
    </location>
</feature>
<evidence type="ECO:0000256" key="11">
    <source>
        <dbReference type="RuleBase" id="RU363032"/>
    </source>
</evidence>
<keyword evidence="6 11" id="KW-0812">Transmembrane</keyword>
<sequence length="595" mass="62752">MTAHPVVAPEDAVAAPAAGRGRRGWAGRLLRNPMAVACIVFLGATILFGLSSPWLAPHAPGATQLNAVNAPPFTAGHLLGGDGSGRDILSRLMWGTQRTLFACVVILVSALLAGVPAGLVAGYRRGAADPVLNWVSDVIMTLPGIVLLIALYTLIGPNLVAAMGVFGVLVAPSYFRLVRGVVLGVRNELYVDAAKVAGLSEARIIGRHILWAVRAPVIIQSSFVLGGGIAIQAAVDFLGLGDPSKASWGGMLQEAFANIYSNGWAVVWPASLISLTGLATVLLGNALRDALQVGAARRSLPRRRQELISRAFAAKAENDLPDRSATEEALLSVRGLKVAYPREDGGVSQVVRGVDLAVRKGEIRGLVGESGSGKTQTAFSVLGILNTEALVGGSVVFDGEDLIAHPASRAHARGRRIGYIPQEPMTNLDPCFTVGAQLVHGLRAVRRTSRRAARHEVLALLARVGIKDPEHVFGLYPHQISGGMAQRVLICGAVAADPDLIIADEPTTALDVTVQAEVLDLLRELRDERDLGMVLVTHDFGVVADLCDTVSVMKDGRIVDSGDVRTIFREPGHAYTEELLSAARAVDLDEVGTDG</sequence>
<dbReference type="GO" id="GO:0005886">
    <property type="term" value="C:plasma membrane"/>
    <property type="evidence" value="ECO:0007669"/>
    <property type="project" value="UniProtKB-SubCell"/>
</dbReference>
<feature type="transmembrane region" description="Helical" evidence="11">
    <location>
        <begin position="159"/>
        <end position="177"/>
    </location>
</feature>
<keyword evidence="15" id="KW-1185">Reference proteome</keyword>
<dbReference type="CDD" id="cd06261">
    <property type="entry name" value="TM_PBP2"/>
    <property type="match status" value="1"/>
</dbReference>
<dbReference type="InterPro" id="IPR050388">
    <property type="entry name" value="ABC_Ni/Peptide_Import"/>
</dbReference>
<dbReference type="GO" id="GO:0055085">
    <property type="term" value="P:transmembrane transport"/>
    <property type="evidence" value="ECO:0007669"/>
    <property type="project" value="InterPro"/>
</dbReference>
<dbReference type="GO" id="GO:0005524">
    <property type="term" value="F:ATP binding"/>
    <property type="evidence" value="ECO:0007669"/>
    <property type="project" value="UniProtKB-KW"/>
</dbReference>
<keyword evidence="9 11" id="KW-1133">Transmembrane helix</keyword>
<dbReference type="Proteomes" id="UP000483004">
    <property type="component" value="Unassembled WGS sequence"/>
</dbReference>
<feature type="transmembrane region" description="Helical" evidence="11">
    <location>
        <begin position="29"/>
        <end position="50"/>
    </location>
</feature>
<evidence type="ECO:0000256" key="5">
    <source>
        <dbReference type="ARBA" id="ARBA00022475"/>
    </source>
</evidence>
<evidence type="ECO:0000256" key="3">
    <source>
        <dbReference type="ARBA" id="ARBA00005417"/>
    </source>
</evidence>
<evidence type="ECO:0000256" key="10">
    <source>
        <dbReference type="ARBA" id="ARBA00023136"/>
    </source>
</evidence>
<dbReference type="AlphaFoldDB" id="A0A6L3VQ58"/>
<dbReference type="PANTHER" id="PTHR43297:SF2">
    <property type="entry name" value="DIPEPTIDE TRANSPORT ATP-BINDING PROTEIN DPPD"/>
    <property type="match status" value="1"/>
</dbReference>
<evidence type="ECO:0000256" key="4">
    <source>
        <dbReference type="ARBA" id="ARBA00022448"/>
    </source>
</evidence>
<dbReference type="PROSITE" id="PS00211">
    <property type="entry name" value="ABC_TRANSPORTER_1"/>
    <property type="match status" value="1"/>
</dbReference>
<protein>
    <submittedName>
        <fullName evidence="14">Dipeptide/oligopeptide/nickel ABC transporter permease/ATP-binding protein</fullName>
    </submittedName>
</protein>
<evidence type="ECO:0000256" key="2">
    <source>
        <dbReference type="ARBA" id="ARBA00004202"/>
    </source>
</evidence>
<dbReference type="InterPro" id="IPR027417">
    <property type="entry name" value="P-loop_NTPase"/>
</dbReference>
<dbReference type="Pfam" id="PF00005">
    <property type="entry name" value="ABC_tran"/>
    <property type="match status" value="1"/>
</dbReference>
<name>A0A6L3VQ58_9ACTN</name>
<evidence type="ECO:0000256" key="9">
    <source>
        <dbReference type="ARBA" id="ARBA00022989"/>
    </source>
</evidence>
<feature type="domain" description="ABC transmembrane type-1" evidence="13">
    <location>
        <begin position="96"/>
        <end position="284"/>
    </location>
</feature>
<evidence type="ECO:0000256" key="1">
    <source>
        <dbReference type="ARBA" id="ARBA00004141"/>
    </source>
</evidence>
<keyword evidence="5" id="KW-1003">Cell membrane</keyword>
<dbReference type="InterPro" id="IPR003439">
    <property type="entry name" value="ABC_transporter-like_ATP-bd"/>
</dbReference>
<dbReference type="Gene3D" id="3.40.50.300">
    <property type="entry name" value="P-loop containing nucleotide triphosphate hydrolases"/>
    <property type="match status" value="1"/>
</dbReference>
<accession>A0A6L3VQ58</accession>
<evidence type="ECO:0000259" key="13">
    <source>
        <dbReference type="PROSITE" id="PS50928"/>
    </source>
</evidence>
<dbReference type="RefSeq" id="WP_151542143.1">
    <property type="nucleotide sequence ID" value="NZ_WBMR01000067.1"/>
</dbReference>
<dbReference type="InterPro" id="IPR003593">
    <property type="entry name" value="AAA+_ATPase"/>
</dbReference>
<organism evidence="14 15">
    <name type="scientific">Actinomadura montaniterrae</name>
    <dbReference type="NCBI Taxonomy" id="1803903"/>
    <lineage>
        <taxon>Bacteria</taxon>
        <taxon>Bacillati</taxon>
        <taxon>Actinomycetota</taxon>
        <taxon>Actinomycetes</taxon>
        <taxon>Streptosporangiales</taxon>
        <taxon>Thermomonosporaceae</taxon>
        <taxon>Actinomadura</taxon>
    </lineage>
</organism>
<evidence type="ECO:0000313" key="14">
    <source>
        <dbReference type="EMBL" id="KAB2378926.1"/>
    </source>
</evidence>
<evidence type="ECO:0000256" key="8">
    <source>
        <dbReference type="ARBA" id="ARBA00022840"/>
    </source>
</evidence>
<comment type="subcellular location">
    <subcellularLocation>
        <location evidence="11">Cell membrane</location>
        <topology evidence="11">Multi-pass membrane protein</topology>
    </subcellularLocation>
    <subcellularLocation>
        <location evidence="2">Cell membrane</location>
        <topology evidence="2">Peripheral membrane protein</topology>
    </subcellularLocation>
    <subcellularLocation>
        <location evidence="1">Membrane</location>
        <topology evidence="1">Multi-pass membrane protein</topology>
    </subcellularLocation>
</comment>
<proteinExistence type="inferred from homology"/>
<dbReference type="PANTHER" id="PTHR43297">
    <property type="entry name" value="OLIGOPEPTIDE TRANSPORT ATP-BINDING PROTEIN APPD"/>
    <property type="match status" value="1"/>
</dbReference>
<evidence type="ECO:0000256" key="7">
    <source>
        <dbReference type="ARBA" id="ARBA00022741"/>
    </source>
</evidence>
<dbReference type="PROSITE" id="PS50893">
    <property type="entry name" value="ABC_TRANSPORTER_2"/>
    <property type="match status" value="1"/>
</dbReference>
<keyword evidence="7" id="KW-0547">Nucleotide-binding</keyword>
<comment type="caution">
    <text evidence="14">The sequence shown here is derived from an EMBL/GenBank/DDBJ whole genome shotgun (WGS) entry which is preliminary data.</text>
</comment>
<dbReference type="InterPro" id="IPR000515">
    <property type="entry name" value="MetI-like"/>
</dbReference>
<feature type="transmembrane region" description="Helical" evidence="11">
    <location>
        <begin position="131"/>
        <end position="153"/>
    </location>
</feature>
<evidence type="ECO:0000313" key="15">
    <source>
        <dbReference type="Proteomes" id="UP000483004"/>
    </source>
</evidence>
<dbReference type="CDD" id="cd03257">
    <property type="entry name" value="ABC_NikE_OppD_transporters"/>
    <property type="match status" value="1"/>
</dbReference>
<evidence type="ECO:0000256" key="6">
    <source>
        <dbReference type="ARBA" id="ARBA00022692"/>
    </source>
</evidence>
<dbReference type="InterPro" id="IPR035906">
    <property type="entry name" value="MetI-like_sf"/>
</dbReference>
<feature type="transmembrane region" description="Helical" evidence="11">
    <location>
        <begin position="99"/>
        <end position="119"/>
    </location>
</feature>
<feature type="domain" description="ABC transporter" evidence="12">
    <location>
        <begin position="333"/>
        <end position="580"/>
    </location>
</feature>
<keyword evidence="10 11" id="KW-0472">Membrane</keyword>
<dbReference type="SMART" id="SM00382">
    <property type="entry name" value="AAA"/>
    <property type="match status" value="1"/>
</dbReference>
<comment type="similarity">
    <text evidence="11">Belongs to the binding-protein-dependent transport system permease family.</text>
</comment>
<evidence type="ECO:0000259" key="12">
    <source>
        <dbReference type="PROSITE" id="PS50893"/>
    </source>
</evidence>
<dbReference type="InterPro" id="IPR025966">
    <property type="entry name" value="OppC_N"/>
</dbReference>
<reference evidence="14 15" key="1">
    <citation type="submission" date="2019-09" db="EMBL/GenBank/DDBJ databases">
        <title>Actinomadura physcomitrii sp. nov., a novel actinomycete isolated from moss [Physcomitrium sphaericum (Ludw) Fuernr].</title>
        <authorList>
            <person name="Liu C."/>
            <person name="Zhuang X."/>
        </authorList>
    </citation>
    <scope>NUCLEOTIDE SEQUENCE [LARGE SCALE GENOMIC DNA]</scope>
    <source>
        <strain evidence="14 15">CYP1-1B</strain>
    </source>
</reference>
<comment type="similarity">
    <text evidence="3">Belongs to the ABC transporter superfamily.</text>
</comment>
<dbReference type="Pfam" id="PF00528">
    <property type="entry name" value="BPD_transp_1"/>
    <property type="match status" value="1"/>
</dbReference>
<keyword evidence="8 14" id="KW-0067">ATP-binding</keyword>
<dbReference type="EMBL" id="WBMR01000067">
    <property type="protein sequence ID" value="KAB2378926.1"/>
    <property type="molecule type" value="Genomic_DNA"/>
</dbReference>
<keyword evidence="4 11" id="KW-0813">Transport</keyword>
<dbReference type="Gene3D" id="1.10.3720.10">
    <property type="entry name" value="MetI-like"/>
    <property type="match status" value="1"/>
</dbReference>
<gene>
    <name evidence="14" type="ORF">F9B16_22815</name>
</gene>
<dbReference type="GO" id="GO:0016887">
    <property type="term" value="F:ATP hydrolysis activity"/>
    <property type="evidence" value="ECO:0007669"/>
    <property type="project" value="InterPro"/>
</dbReference>
<dbReference type="SUPFAM" id="SSF52540">
    <property type="entry name" value="P-loop containing nucleoside triphosphate hydrolases"/>
    <property type="match status" value="1"/>
</dbReference>